<dbReference type="AlphaFoldDB" id="A0A2T5IZP0"/>
<keyword evidence="3" id="KW-1185">Reference proteome</keyword>
<organism evidence="2 3">
    <name type="scientific">Agitococcus lubricus</name>
    <dbReference type="NCBI Taxonomy" id="1077255"/>
    <lineage>
        <taxon>Bacteria</taxon>
        <taxon>Pseudomonadati</taxon>
        <taxon>Pseudomonadota</taxon>
        <taxon>Gammaproteobacteria</taxon>
        <taxon>Moraxellales</taxon>
        <taxon>Moraxellaceae</taxon>
        <taxon>Agitococcus</taxon>
    </lineage>
</organism>
<feature type="chain" id="PRO_5015723925" evidence="1">
    <location>
        <begin position="26"/>
        <end position="397"/>
    </location>
</feature>
<gene>
    <name evidence="2" type="ORF">C8N29_10657</name>
</gene>
<dbReference type="Proteomes" id="UP000244223">
    <property type="component" value="Unassembled WGS sequence"/>
</dbReference>
<keyword evidence="1" id="KW-0732">Signal</keyword>
<name>A0A2T5IZP0_9GAMM</name>
<reference evidence="2 3" key="1">
    <citation type="submission" date="2018-04" db="EMBL/GenBank/DDBJ databases">
        <title>Genomic Encyclopedia of Archaeal and Bacterial Type Strains, Phase II (KMG-II): from individual species to whole genera.</title>
        <authorList>
            <person name="Goeker M."/>
        </authorList>
    </citation>
    <scope>NUCLEOTIDE SEQUENCE [LARGE SCALE GENOMIC DNA]</scope>
    <source>
        <strain evidence="2 3">DSM 5822</strain>
    </source>
</reference>
<sequence>MQAINKYKNIITVLALSLCQQQAYAWTELENNELDAVVGQALFVADKITGPAGGSTFDDFTFYRVGLDVELGLNANVNKFQLGCNGVNDNLVVGCDIDIDFFSFMGRSGSAQGAAATSSFILTRPYFEFAIKNDNTASLREIVGYKIGSQFADGMMGIGRLYNNGEMNIEEDFANDGLYNGNGGICNTSTAANNAAGRASCHSGINFISGNLGFEMSGYTPISVLGGVGTADACFGHVTAGNADAIANCGPGNKFFASAVGTRMSNVLIPNIPLNVYNRSFALALLGIDQAFADVKESLKMIHQISIDGSVPDSFGMSSQRERVSYPNFAGTAFSTPANTGWWFNLPGLRILNLPANAPPINAIGDVIAALNEGVNLENLDLGVGTVDNCFGTLKFC</sequence>
<evidence type="ECO:0000313" key="2">
    <source>
        <dbReference type="EMBL" id="PTQ89526.1"/>
    </source>
</evidence>
<dbReference type="EMBL" id="QAON01000006">
    <property type="protein sequence ID" value="PTQ89526.1"/>
    <property type="molecule type" value="Genomic_DNA"/>
</dbReference>
<dbReference type="OrthoDB" id="6073551at2"/>
<protein>
    <submittedName>
        <fullName evidence="2">Uncharacterized protein</fullName>
    </submittedName>
</protein>
<evidence type="ECO:0000256" key="1">
    <source>
        <dbReference type="SAM" id="SignalP"/>
    </source>
</evidence>
<proteinExistence type="predicted"/>
<feature type="signal peptide" evidence="1">
    <location>
        <begin position="1"/>
        <end position="25"/>
    </location>
</feature>
<evidence type="ECO:0000313" key="3">
    <source>
        <dbReference type="Proteomes" id="UP000244223"/>
    </source>
</evidence>
<accession>A0A2T5IZP0</accession>
<dbReference type="RefSeq" id="WP_146164436.1">
    <property type="nucleotide sequence ID" value="NZ_QAON01000006.1"/>
</dbReference>
<comment type="caution">
    <text evidence="2">The sequence shown here is derived from an EMBL/GenBank/DDBJ whole genome shotgun (WGS) entry which is preliminary data.</text>
</comment>